<dbReference type="Gene3D" id="1.10.3720.10">
    <property type="entry name" value="MetI-like"/>
    <property type="match status" value="1"/>
</dbReference>
<dbReference type="PROSITE" id="PS50928">
    <property type="entry name" value="ABC_TM1"/>
    <property type="match status" value="1"/>
</dbReference>
<comment type="subcellular location">
    <subcellularLocation>
        <location evidence="6">Cell membrane</location>
        <topology evidence="6">Multi-pass membrane protein</topology>
    </subcellularLocation>
    <subcellularLocation>
        <location evidence="1">Membrane</location>
        <topology evidence="1">Multi-pass membrane protein</topology>
    </subcellularLocation>
</comment>
<keyword evidence="3 6" id="KW-0812">Transmembrane</keyword>
<feature type="transmembrane region" description="Helical" evidence="6">
    <location>
        <begin position="86"/>
        <end position="104"/>
    </location>
</feature>
<dbReference type="PANTHER" id="PTHR30177:SF4">
    <property type="entry name" value="OSMOPROTECTANT IMPORT PERMEASE PROTEIN OSMW"/>
    <property type="match status" value="1"/>
</dbReference>
<dbReference type="CDD" id="cd06261">
    <property type="entry name" value="TM_PBP2"/>
    <property type="match status" value="1"/>
</dbReference>
<evidence type="ECO:0000256" key="4">
    <source>
        <dbReference type="ARBA" id="ARBA00022989"/>
    </source>
</evidence>
<evidence type="ECO:0000313" key="9">
    <source>
        <dbReference type="EMBL" id="EEG77992.1"/>
    </source>
</evidence>
<dbReference type="eggNOG" id="COG1174">
    <property type="taxonomic scope" value="Bacteria"/>
</dbReference>
<proteinExistence type="inferred from homology"/>
<dbReference type="FunFam" id="1.10.3720.10:FF:000001">
    <property type="entry name" value="Glycine betaine ABC transporter, permease"/>
    <property type="match status" value="1"/>
</dbReference>
<dbReference type="GO" id="GO:0031460">
    <property type="term" value="P:glycine betaine transport"/>
    <property type="evidence" value="ECO:0007669"/>
    <property type="project" value="TreeGrafter"/>
</dbReference>
<dbReference type="EMBL" id="ACJM01000005">
    <property type="protein sequence ID" value="EEG77992.1"/>
    <property type="molecule type" value="Genomic_DNA"/>
</dbReference>
<evidence type="ECO:0000256" key="6">
    <source>
        <dbReference type="RuleBase" id="RU363032"/>
    </source>
</evidence>
<dbReference type="AlphaFoldDB" id="C0GFN2"/>
<dbReference type="InterPro" id="IPR035906">
    <property type="entry name" value="MetI-like_sf"/>
</dbReference>
<dbReference type="GO" id="GO:0005886">
    <property type="term" value="C:plasma membrane"/>
    <property type="evidence" value="ECO:0007669"/>
    <property type="project" value="UniProtKB-SubCell"/>
</dbReference>
<evidence type="ECO:0000256" key="7">
    <source>
        <dbReference type="SAM" id="MobiDB-lite"/>
    </source>
</evidence>
<keyword evidence="10" id="KW-1185">Reference proteome</keyword>
<comment type="similarity">
    <text evidence="6">Belongs to the binding-protein-dependent transport system permease family.</text>
</comment>
<dbReference type="Pfam" id="PF00528">
    <property type="entry name" value="BPD_transp_1"/>
    <property type="match status" value="1"/>
</dbReference>
<dbReference type="GO" id="GO:0055085">
    <property type="term" value="P:transmembrane transport"/>
    <property type="evidence" value="ECO:0007669"/>
    <property type="project" value="InterPro"/>
</dbReference>
<dbReference type="Proteomes" id="UP000006443">
    <property type="component" value="Unassembled WGS sequence"/>
</dbReference>
<feature type="transmembrane region" description="Helical" evidence="6">
    <location>
        <begin position="54"/>
        <end position="80"/>
    </location>
</feature>
<sequence>MTFWTNLFALTMSRQDLILGAMLQHLKLSATALGFILLLGIPLGIIITRVRKLAPVIIGITGFLYTIPVLAFFGFVIPVLGIGERPALVALVIYGLLPLVRNTFVGITEVDKSVIDAARGMGATNLQLLRDVEIPLALPTIVAGFRTVTVMTISIATIAAFIGAGGLGTIILRGITTYHPELILAGAIPVAFLAITADSLLGLLEKSLLKRESSGKQKRPADTKHETAPQRAEVYKKHIKEATK</sequence>
<feature type="domain" description="ABC transmembrane type-1" evidence="8">
    <location>
        <begin position="22"/>
        <end position="201"/>
    </location>
</feature>
<evidence type="ECO:0000313" key="10">
    <source>
        <dbReference type="Proteomes" id="UP000006443"/>
    </source>
</evidence>
<evidence type="ECO:0000256" key="5">
    <source>
        <dbReference type="ARBA" id="ARBA00023136"/>
    </source>
</evidence>
<organism evidence="9 10">
    <name type="scientific">Dethiobacter alkaliphilus AHT 1</name>
    <dbReference type="NCBI Taxonomy" id="555088"/>
    <lineage>
        <taxon>Bacteria</taxon>
        <taxon>Bacillati</taxon>
        <taxon>Bacillota</taxon>
        <taxon>Dethiobacteria</taxon>
        <taxon>Dethiobacterales</taxon>
        <taxon>Dethiobacteraceae</taxon>
        <taxon>Dethiobacter</taxon>
    </lineage>
</organism>
<evidence type="ECO:0000256" key="3">
    <source>
        <dbReference type="ARBA" id="ARBA00022692"/>
    </source>
</evidence>
<name>C0GFN2_DETAL</name>
<evidence type="ECO:0000256" key="1">
    <source>
        <dbReference type="ARBA" id="ARBA00004141"/>
    </source>
</evidence>
<evidence type="ECO:0000259" key="8">
    <source>
        <dbReference type="PROSITE" id="PS50928"/>
    </source>
</evidence>
<protein>
    <submittedName>
        <fullName evidence="9">Binding-protein-dependent transport systems inner membrane component</fullName>
    </submittedName>
</protein>
<feature type="region of interest" description="Disordered" evidence="7">
    <location>
        <begin position="211"/>
        <end position="244"/>
    </location>
</feature>
<dbReference type="RefSeq" id="WP_008515934.1">
    <property type="nucleotide sequence ID" value="NZ_ACJM01000005.1"/>
</dbReference>
<gene>
    <name evidence="9" type="ORF">DealDRAFT_1291</name>
</gene>
<feature type="transmembrane region" description="Helical" evidence="6">
    <location>
        <begin position="155"/>
        <end position="176"/>
    </location>
</feature>
<dbReference type="InterPro" id="IPR051204">
    <property type="entry name" value="ABC_transp_perm/SBD"/>
</dbReference>
<feature type="transmembrane region" description="Helical" evidence="6">
    <location>
        <begin position="28"/>
        <end position="47"/>
    </location>
</feature>
<evidence type="ECO:0000256" key="2">
    <source>
        <dbReference type="ARBA" id="ARBA00022448"/>
    </source>
</evidence>
<keyword evidence="5 6" id="KW-0472">Membrane</keyword>
<keyword evidence="4 6" id="KW-1133">Transmembrane helix</keyword>
<reference evidence="9 10" key="1">
    <citation type="submission" date="2009-02" db="EMBL/GenBank/DDBJ databases">
        <title>Sequencing of the draft genome and assembly of Dethiobacter alkaliphilus AHT 1.</title>
        <authorList>
            <consortium name="US DOE Joint Genome Institute (JGI-PGF)"/>
            <person name="Lucas S."/>
            <person name="Copeland A."/>
            <person name="Lapidus A."/>
            <person name="Glavina del Rio T."/>
            <person name="Dalin E."/>
            <person name="Tice H."/>
            <person name="Bruce D."/>
            <person name="Goodwin L."/>
            <person name="Pitluck S."/>
            <person name="Larimer F."/>
            <person name="Land M.L."/>
            <person name="Hauser L."/>
            <person name="Muyzer G."/>
        </authorList>
    </citation>
    <scope>NUCLEOTIDE SEQUENCE [LARGE SCALE GENOMIC DNA]</scope>
    <source>
        <strain evidence="9 10">AHT 1</strain>
    </source>
</reference>
<dbReference type="PANTHER" id="PTHR30177">
    <property type="entry name" value="GLYCINE BETAINE/L-PROLINE TRANSPORT SYSTEM PERMEASE PROTEIN PROW"/>
    <property type="match status" value="1"/>
</dbReference>
<accession>C0GFN2</accession>
<dbReference type="SUPFAM" id="SSF161098">
    <property type="entry name" value="MetI-like"/>
    <property type="match status" value="1"/>
</dbReference>
<comment type="caution">
    <text evidence="9">The sequence shown here is derived from an EMBL/GenBank/DDBJ whole genome shotgun (WGS) entry which is preliminary data.</text>
</comment>
<feature type="transmembrane region" description="Helical" evidence="6">
    <location>
        <begin position="182"/>
        <end position="204"/>
    </location>
</feature>
<dbReference type="STRING" id="555088.DealDRAFT_1291"/>
<dbReference type="OrthoDB" id="9801163at2"/>
<keyword evidence="2 6" id="KW-0813">Transport</keyword>
<dbReference type="InterPro" id="IPR000515">
    <property type="entry name" value="MetI-like"/>
</dbReference>